<feature type="chain" id="PRO_5004220318" evidence="2">
    <location>
        <begin position="23"/>
        <end position="294"/>
    </location>
</feature>
<dbReference type="SUPFAM" id="SSF52821">
    <property type="entry name" value="Rhodanese/Cell cycle control phosphatase"/>
    <property type="match status" value="2"/>
</dbReference>
<feature type="domain" description="Rhodanese" evidence="3">
    <location>
        <begin position="37"/>
        <end position="144"/>
    </location>
</feature>
<evidence type="ECO:0000256" key="2">
    <source>
        <dbReference type="SAM" id="SignalP"/>
    </source>
</evidence>
<dbReference type="PROSITE" id="PS50206">
    <property type="entry name" value="RHODANESE_3"/>
    <property type="match status" value="2"/>
</dbReference>
<dbReference type="Pfam" id="PF00581">
    <property type="entry name" value="Rhodanese"/>
    <property type="match status" value="2"/>
</dbReference>
<name>Q31DY6_HYDCU</name>
<dbReference type="KEGG" id="tcx:Tcr_2047"/>
<feature type="signal peptide" evidence="2">
    <location>
        <begin position="1"/>
        <end position="22"/>
    </location>
</feature>
<dbReference type="STRING" id="317025.Tcr_2047"/>
<keyword evidence="4" id="KW-0808">Transferase</keyword>
<dbReference type="CDD" id="cd01448">
    <property type="entry name" value="TST_Repeat_1"/>
    <property type="match status" value="1"/>
</dbReference>
<dbReference type="AlphaFoldDB" id="Q31DY6"/>
<evidence type="ECO:0000256" key="1">
    <source>
        <dbReference type="ARBA" id="ARBA00022737"/>
    </source>
</evidence>
<sequence>MSWWTKQLVIIVFCLCSLPAHAQSLLLPPEQLKNALTDKTVTILDARSSSLYEQGHIQGARNFPVNWTYEHKSINGKIISPDRIQIILRQLGLDRDTPVIIYDDGALVDAARLFWTLEVYGFNRVKVLNAGYDYWAAQNYPISEEQPKVDESAYIPVINHKRLATKFSTQIAIQNPNQIVIDARPEPAYLGLKSHAKRFGHIPKAINIPASHNIDASNHFAKISSVAQLKRVYSDIPKDKKIVLYCAIGRISATNYLALRELGYDVANYDASWLEWGNDFSLPIVNPSQSQMKP</sequence>
<reference evidence="4" key="1">
    <citation type="submission" date="2006-07" db="EMBL/GenBank/DDBJ databases">
        <title>Complete sequence of Thiomicrospira crunogena XCL-2.</title>
        <authorList>
            <consortium name="US DOE Joint Genome Institute"/>
            <person name="Copeland A."/>
            <person name="Lucas S."/>
            <person name="Lapidus A."/>
            <person name="Barry K."/>
            <person name="Detter J.C."/>
            <person name="Glavina del Rio T."/>
            <person name="Hammon N."/>
            <person name="Israni S."/>
            <person name="Dalin E."/>
            <person name="Tice H."/>
            <person name="Pitluck S."/>
            <person name="Chain P."/>
            <person name="Malfatti S."/>
            <person name="Shin M."/>
            <person name="Vergez L."/>
            <person name="Schmutz J."/>
            <person name="Larimer F."/>
            <person name="Land M."/>
            <person name="Hauser L."/>
            <person name="Kyrpides N."/>
            <person name="Lykidis A."/>
            <person name="Scott K.M."/>
            <person name="Sievert S."/>
            <person name="Kerfeld C."/>
            <person name="Freyermuth S."/>
            <person name="Dobrinski K."/>
            <person name="Boller A."/>
            <person name="Fitzpatrick K."/>
            <person name="Thoma P."/>
            <person name="Moore J."/>
            <person name="Richardson P."/>
        </authorList>
    </citation>
    <scope>NUCLEOTIDE SEQUENCE</scope>
    <source>
        <strain evidence="4">XCL-2</strain>
    </source>
</reference>
<dbReference type="HOGENOM" id="CLU_031618_1_0_6"/>
<accession>Q31DY6</accession>
<keyword evidence="2" id="KW-0732">Signal</keyword>
<keyword evidence="1" id="KW-0677">Repeat</keyword>
<protein>
    <submittedName>
        <fullName evidence="4">Rhodanese-like thiosulfate sulfurtransferase</fullName>
    </submittedName>
</protein>
<dbReference type="InterPro" id="IPR036873">
    <property type="entry name" value="Rhodanese-like_dom_sf"/>
</dbReference>
<organism evidence="4">
    <name type="scientific">Hydrogenovibrio crunogenus (strain DSM 25203 / XCL-2)</name>
    <name type="common">Thiomicrospira crunogena</name>
    <dbReference type="NCBI Taxonomy" id="317025"/>
    <lineage>
        <taxon>Bacteria</taxon>
        <taxon>Pseudomonadati</taxon>
        <taxon>Pseudomonadota</taxon>
        <taxon>Gammaproteobacteria</taxon>
        <taxon>Thiotrichales</taxon>
        <taxon>Piscirickettsiaceae</taxon>
        <taxon>Hydrogenovibrio</taxon>
    </lineage>
</organism>
<dbReference type="PANTHER" id="PTHR43855">
    <property type="entry name" value="THIOSULFATE SULFURTRANSFERASE"/>
    <property type="match status" value="1"/>
</dbReference>
<dbReference type="EMBL" id="CP000109">
    <property type="protein sequence ID" value="ABB42637.1"/>
    <property type="molecule type" value="Genomic_DNA"/>
</dbReference>
<dbReference type="InterPro" id="IPR001763">
    <property type="entry name" value="Rhodanese-like_dom"/>
</dbReference>
<dbReference type="SMART" id="SM00450">
    <property type="entry name" value="RHOD"/>
    <property type="match status" value="2"/>
</dbReference>
<gene>
    <name evidence="4" type="ordered locus">Tcr_2047</name>
</gene>
<dbReference type="eggNOG" id="COG2897">
    <property type="taxonomic scope" value="Bacteria"/>
</dbReference>
<proteinExistence type="predicted"/>
<dbReference type="Gene3D" id="3.40.250.10">
    <property type="entry name" value="Rhodanese-like domain"/>
    <property type="match status" value="2"/>
</dbReference>
<dbReference type="OrthoDB" id="9781034at2"/>
<feature type="domain" description="Rhodanese" evidence="3">
    <location>
        <begin position="174"/>
        <end position="285"/>
    </location>
</feature>
<dbReference type="PANTHER" id="PTHR43855:SF1">
    <property type="entry name" value="THIOSULFATE SULFURTRANSFERASE"/>
    <property type="match status" value="1"/>
</dbReference>
<evidence type="ECO:0000259" key="3">
    <source>
        <dbReference type="PROSITE" id="PS50206"/>
    </source>
</evidence>
<dbReference type="GO" id="GO:0016740">
    <property type="term" value="F:transferase activity"/>
    <property type="evidence" value="ECO:0007669"/>
    <property type="project" value="UniProtKB-KW"/>
</dbReference>
<dbReference type="InterPro" id="IPR051126">
    <property type="entry name" value="Thiosulfate_sulfurtransferase"/>
</dbReference>
<evidence type="ECO:0000313" key="4">
    <source>
        <dbReference type="EMBL" id="ABB42637.1"/>
    </source>
</evidence>